<feature type="compositionally biased region" description="Basic residues" evidence="1">
    <location>
        <begin position="9"/>
        <end position="25"/>
    </location>
</feature>
<sequence length="87" mass="9869">MPHDESNKKRFRRWPPRVGRSRPRPSGRDDTVSEEGATARSLTPTPAPAPESPEPAGPAYRQTGNKEVKVSFRNRRRRTHIPREAGE</sequence>
<protein>
    <submittedName>
        <fullName evidence="2">Uncharacterized protein</fullName>
    </submittedName>
</protein>
<name>A0A5B8R871_9ZZZZ</name>
<organism evidence="2">
    <name type="scientific">uncultured organism</name>
    <dbReference type="NCBI Taxonomy" id="155900"/>
    <lineage>
        <taxon>unclassified sequences</taxon>
        <taxon>environmental samples</taxon>
    </lineage>
</organism>
<evidence type="ECO:0000256" key="1">
    <source>
        <dbReference type="SAM" id="MobiDB-lite"/>
    </source>
</evidence>
<accession>A0A5B8R871</accession>
<dbReference type="AlphaFoldDB" id="A0A5B8R871"/>
<dbReference type="EMBL" id="MN079087">
    <property type="protein sequence ID" value="QEA04671.1"/>
    <property type="molecule type" value="Genomic_DNA"/>
</dbReference>
<feature type="compositionally biased region" description="Pro residues" evidence="1">
    <location>
        <begin position="45"/>
        <end position="56"/>
    </location>
</feature>
<evidence type="ECO:0000313" key="2">
    <source>
        <dbReference type="EMBL" id="QEA04671.1"/>
    </source>
</evidence>
<feature type="region of interest" description="Disordered" evidence="1">
    <location>
        <begin position="1"/>
        <end position="87"/>
    </location>
</feature>
<reference evidence="2" key="1">
    <citation type="submission" date="2019-06" db="EMBL/GenBank/DDBJ databases">
        <authorList>
            <person name="Murdoch R.W."/>
            <person name="Fathepure B."/>
        </authorList>
    </citation>
    <scope>NUCLEOTIDE SEQUENCE</scope>
</reference>
<gene>
    <name evidence="2" type="ORF">KBTEX_00979</name>
</gene>
<proteinExistence type="predicted"/>